<feature type="non-terminal residue" evidence="1">
    <location>
        <position position="1"/>
    </location>
</feature>
<protein>
    <recommendedName>
        <fullName evidence="3">Ig-like domain-containing protein</fullName>
    </recommendedName>
</protein>
<dbReference type="EMBL" id="JABEVX010000027">
    <property type="protein sequence ID" value="NNT73276.1"/>
    <property type="molecule type" value="Genomic_DNA"/>
</dbReference>
<keyword evidence="2" id="KW-1185">Reference proteome</keyword>
<dbReference type="Proteomes" id="UP000536509">
    <property type="component" value="Unassembled WGS sequence"/>
</dbReference>
<sequence length="166" mass="16461">NTTINIVSVASSGTPSCVNLQPSSVVLTVLPLPTASVSVTPPTICLGDSATFTFTGTPNATVTYNIDGGANQTIVLSGAGTATLTGTYSANTTVNIVSVASSGTPSCVNPQTSSVTLTIQPLPTVSVAVSPTTICANDSATFTFTGTPNATVTYNINGGSNQTVVL</sequence>
<proteinExistence type="predicted"/>
<reference evidence="1 2" key="1">
    <citation type="submission" date="2020-05" db="EMBL/GenBank/DDBJ databases">
        <title>Draft genome of Flavobacterium sp. IMCC34852.</title>
        <authorList>
            <person name="Song J."/>
            <person name="Cho J.-C."/>
        </authorList>
    </citation>
    <scope>NUCLEOTIDE SEQUENCE [LARGE SCALE GENOMIC DNA]</scope>
    <source>
        <strain evidence="1 2">IMCC34852</strain>
    </source>
</reference>
<accession>A0A7Y3W079</accession>
<evidence type="ECO:0000313" key="2">
    <source>
        <dbReference type="Proteomes" id="UP000536509"/>
    </source>
</evidence>
<evidence type="ECO:0008006" key="3">
    <source>
        <dbReference type="Google" id="ProtNLM"/>
    </source>
</evidence>
<comment type="caution">
    <text evidence="1">The sequence shown here is derived from an EMBL/GenBank/DDBJ whole genome shotgun (WGS) entry which is preliminary data.</text>
</comment>
<gene>
    <name evidence="1" type="ORF">HKT18_13735</name>
</gene>
<dbReference type="AlphaFoldDB" id="A0A7Y3W079"/>
<evidence type="ECO:0000313" key="1">
    <source>
        <dbReference type="EMBL" id="NNT73276.1"/>
    </source>
</evidence>
<organism evidence="1 2">
    <name type="scientific">Flavobacterium rivulicola</name>
    <dbReference type="NCBI Taxonomy" id="2732161"/>
    <lineage>
        <taxon>Bacteria</taxon>
        <taxon>Pseudomonadati</taxon>
        <taxon>Bacteroidota</taxon>
        <taxon>Flavobacteriia</taxon>
        <taxon>Flavobacteriales</taxon>
        <taxon>Flavobacteriaceae</taxon>
        <taxon>Flavobacterium</taxon>
    </lineage>
</organism>
<name>A0A7Y3W079_9FLAO</name>
<feature type="non-terminal residue" evidence="1">
    <location>
        <position position="166"/>
    </location>
</feature>